<gene>
    <name evidence="1" type="ORF">SAMEA4873656_01684</name>
</gene>
<protein>
    <submittedName>
        <fullName evidence="1">Uncharacterized protein</fullName>
    </submittedName>
</protein>
<reference evidence="1" key="1">
    <citation type="submission" date="2019-03" db="EMBL/GenBank/DDBJ databases">
        <authorList>
            <consortium name="Pathogen Informatics"/>
        </authorList>
    </citation>
    <scope>NUCLEOTIDE SEQUENCE</scope>
    <source>
        <strain evidence="1">5012STDY7626466</strain>
    </source>
</reference>
<proteinExistence type="predicted"/>
<evidence type="ECO:0000313" key="1">
    <source>
        <dbReference type="EMBL" id="VGL99711.1"/>
    </source>
</evidence>
<organism evidence="1">
    <name type="scientific">Klebsiella pneumoniae</name>
    <dbReference type="NCBI Taxonomy" id="573"/>
    <lineage>
        <taxon>Bacteria</taxon>
        <taxon>Pseudomonadati</taxon>
        <taxon>Pseudomonadota</taxon>
        <taxon>Gammaproteobacteria</taxon>
        <taxon>Enterobacterales</taxon>
        <taxon>Enterobacteriaceae</taxon>
        <taxon>Klebsiella/Raoultella group</taxon>
        <taxon>Klebsiella</taxon>
        <taxon>Klebsiella pneumoniae complex</taxon>
    </lineage>
</organism>
<dbReference type="AlphaFoldDB" id="A0A486RCV1"/>
<name>A0A486RCV1_KLEPN</name>
<sequence length="268" mass="31084">MTETKYLKFFLNEIGYSVHNLNTIAVALSNLPANSVPNPELNIKWEPKNLEKSCIAARRFAVRSSLVFAVEALFEYMSNISDDELWKKLNFDLDFKKKLSTNDSKARRFSEFCKSIPGIEKEWYLLVELMCHWRNQIVHASTSNAGLSSSDKRFLETKISFLYDNFYHFDVMKTLEDYDADKVTLKEATTLITFLIKCCRKIDEHYISSISGLSNQVYSEVLDNDDQFNLLKKQVGSAKRNRQIKKYIGVKLPYLSAEKITMLANEYK</sequence>
<dbReference type="EMBL" id="CAAHCZ010000002">
    <property type="protein sequence ID" value="VGL99711.1"/>
    <property type="molecule type" value="Genomic_DNA"/>
</dbReference>
<accession>A0A486RCV1</accession>